<dbReference type="PANTHER" id="PTHR26374:SF462">
    <property type="entry name" value="OS05G0114400 PROTEIN"/>
    <property type="match status" value="1"/>
</dbReference>
<proteinExistence type="predicted"/>
<dbReference type="GO" id="GO:0005634">
    <property type="term" value="C:nucleus"/>
    <property type="evidence" value="ECO:0007669"/>
    <property type="project" value="UniProtKB-SubCell"/>
</dbReference>
<feature type="non-terminal residue" evidence="11">
    <location>
        <position position="1"/>
    </location>
</feature>
<gene>
    <name evidence="11" type="ORF">EJB05_34329</name>
</gene>
<sequence length="202" mass="21711">MARVLMLMSHGQDQPLLPLRPLPVVSGHGGGDRAPERVFVCKTCNRSFPSFQALGGHRASHKKPRLDGDGDLSLAKPKLHGCSICGLEFAIGQALGGHMRRHRAMTGGMPPAIVVDKKPDADVIIHDANSVKRGLWLDLNHPPRDDGEAAECGHNAAAGITFHQFLDTGTMPNLESRTKIGEKKTEGVDVKGLPCACFDEET</sequence>
<dbReference type="AlphaFoldDB" id="A0A5J9U533"/>
<dbReference type="InterPro" id="IPR013087">
    <property type="entry name" value="Znf_C2H2_type"/>
</dbReference>
<reference evidence="11 12" key="1">
    <citation type="journal article" date="2019" name="Sci. Rep.">
        <title>A high-quality genome of Eragrostis curvula grass provides insights into Poaceae evolution and supports new strategies to enhance forage quality.</title>
        <authorList>
            <person name="Carballo J."/>
            <person name="Santos B.A.C.M."/>
            <person name="Zappacosta D."/>
            <person name="Garbus I."/>
            <person name="Selva J.P."/>
            <person name="Gallo C.A."/>
            <person name="Diaz A."/>
            <person name="Albertini E."/>
            <person name="Caccamo M."/>
            <person name="Echenique V."/>
        </authorList>
    </citation>
    <scope>NUCLEOTIDE SEQUENCE [LARGE SCALE GENOMIC DNA]</scope>
    <source>
        <strain evidence="12">cv. Victoria</strain>
        <tissue evidence="11">Leaf</tissue>
    </source>
</reference>
<dbReference type="Pfam" id="PF13912">
    <property type="entry name" value="zf-C2H2_6"/>
    <property type="match status" value="2"/>
</dbReference>
<evidence type="ECO:0000256" key="6">
    <source>
        <dbReference type="ARBA" id="ARBA00023015"/>
    </source>
</evidence>
<dbReference type="PROSITE" id="PS50157">
    <property type="entry name" value="ZINC_FINGER_C2H2_2"/>
    <property type="match status" value="2"/>
</dbReference>
<evidence type="ECO:0000256" key="1">
    <source>
        <dbReference type="ARBA" id="ARBA00004123"/>
    </source>
</evidence>
<evidence type="ECO:0000313" key="11">
    <source>
        <dbReference type="EMBL" id="TVU18241.1"/>
    </source>
</evidence>
<dbReference type="SMART" id="SM00355">
    <property type="entry name" value="ZnF_C2H2"/>
    <property type="match status" value="2"/>
</dbReference>
<evidence type="ECO:0000259" key="10">
    <source>
        <dbReference type="PROSITE" id="PS50157"/>
    </source>
</evidence>
<evidence type="ECO:0000256" key="7">
    <source>
        <dbReference type="ARBA" id="ARBA00023163"/>
    </source>
</evidence>
<dbReference type="GO" id="GO:0008270">
    <property type="term" value="F:zinc ion binding"/>
    <property type="evidence" value="ECO:0007669"/>
    <property type="project" value="UniProtKB-KW"/>
</dbReference>
<dbReference type="InterPro" id="IPR036236">
    <property type="entry name" value="Znf_C2H2_sf"/>
</dbReference>
<protein>
    <recommendedName>
        <fullName evidence="10">C2H2-type domain-containing protein</fullName>
    </recommendedName>
</protein>
<keyword evidence="4 9" id="KW-0863">Zinc-finger</keyword>
<evidence type="ECO:0000256" key="2">
    <source>
        <dbReference type="ARBA" id="ARBA00022723"/>
    </source>
</evidence>
<dbReference type="Gene3D" id="3.30.160.60">
    <property type="entry name" value="Classic Zinc Finger"/>
    <property type="match status" value="1"/>
</dbReference>
<accession>A0A5J9U533</accession>
<keyword evidence="6" id="KW-0805">Transcription regulation</keyword>
<evidence type="ECO:0000313" key="12">
    <source>
        <dbReference type="Proteomes" id="UP000324897"/>
    </source>
</evidence>
<keyword evidence="3" id="KW-0677">Repeat</keyword>
<comment type="caution">
    <text evidence="11">The sequence shown here is derived from an EMBL/GenBank/DDBJ whole genome shotgun (WGS) entry which is preliminary data.</text>
</comment>
<keyword evidence="12" id="KW-1185">Reference proteome</keyword>
<evidence type="ECO:0000256" key="4">
    <source>
        <dbReference type="ARBA" id="ARBA00022771"/>
    </source>
</evidence>
<dbReference type="EMBL" id="RWGY01000029">
    <property type="protein sequence ID" value="TVU18241.1"/>
    <property type="molecule type" value="Genomic_DNA"/>
</dbReference>
<dbReference type="Gramene" id="TVU18241">
    <property type="protein sequence ID" value="TVU18241"/>
    <property type="gene ID" value="EJB05_34329"/>
</dbReference>
<dbReference type="PROSITE" id="PS00028">
    <property type="entry name" value="ZINC_FINGER_C2H2_1"/>
    <property type="match status" value="2"/>
</dbReference>
<organism evidence="11 12">
    <name type="scientific">Eragrostis curvula</name>
    <name type="common">weeping love grass</name>
    <dbReference type="NCBI Taxonomy" id="38414"/>
    <lineage>
        <taxon>Eukaryota</taxon>
        <taxon>Viridiplantae</taxon>
        <taxon>Streptophyta</taxon>
        <taxon>Embryophyta</taxon>
        <taxon>Tracheophyta</taxon>
        <taxon>Spermatophyta</taxon>
        <taxon>Magnoliopsida</taxon>
        <taxon>Liliopsida</taxon>
        <taxon>Poales</taxon>
        <taxon>Poaceae</taxon>
        <taxon>PACMAD clade</taxon>
        <taxon>Chloridoideae</taxon>
        <taxon>Eragrostideae</taxon>
        <taxon>Eragrostidinae</taxon>
        <taxon>Eragrostis</taxon>
    </lineage>
</organism>
<dbReference type="PANTHER" id="PTHR26374">
    <property type="entry name" value="ZINC FINGER PROTEIN ZAT5"/>
    <property type="match status" value="1"/>
</dbReference>
<feature type="domain" description="C2H2-type" evidence="10">
    <location>
        <begin position="39"/>
        <end position="66"/>
    </location>
</feature>
<feature type="domain" description="C2H2-type" evidence="10">
    <location>
        <begin position="80"/>
        <end position="110"/>
    </location>
</feature>
<evidence type="ECO:0000256" key="9">
    <source>
        <dbReference type="PROSITE-ProRule" id="PRU00042"/>
    </source>
</evidence>
<name>A0A5J9U533_9POAL</name>
<dbReference type="OrthoDB" id="9411774at2759"/>
<keyword evidence="8" id="KW-0539">Nucleus</keyword>
<comment type="subcellular location">
    <subcellularLocation>
        <location evidence="1">Nucleus</location>
    </subcellularLocation>
</comment>
<evidence type="ECO:0000256" key="8">
    <source>
        <dbReference type="ARBA" id="ARBA00023242"/>
    </source>
</evidence>
<evidence type="ECO:0000256" key="5">
    <source>
        <dbReference type="ARBA" id="ARBA00022833"/>
    </source>
</evidence>
<evidence type="ECO:0000256" key="3">
    <source>
        <dbReference type="ARBA" id="ARBA00022737"/>
    </source>
</evidence>
<keyword evidence="7" id="KW-0804">Transcription</keyword>
<dbReference type="SUPFAM" id="SSF57667">
    <property type="entry name" value="beta-beta-alpha zinc fingers"/>
    <property type="match status" value="1"/>
</dbReference>
<dbReference type="Proteomes" id="UP000324897">
    <property type="component" value="Chromosome 7"/>
</dbReference>
<keyword evidence="5" id="KW-0862">Zinc</keyword>
<keyword evidence="2" id="KW-0479">Metal-binding</keyword>